<comment type="catalytic activity">
    <reaction evidence="27">
        <text>alpha-D-glucose 1-phosphate + H2O = D-glucose + phosphate</text>
        <dbReference type="Rhea" id="RHEA:19933"/>
        <dbReference type="ChEBI" id="CHEBI:4167"/>
        <dbReference type="ChEBI" id="CHEBI:15377"/>
        <dbReference type="ChEBI" id="CHEBI:43474"/>
        <dbReference type="ChEBI" id="CHEBI:58601"/>
    </reaction>
    <physiologicalReaction direction="left-to-right" evidence="27">
        <dbReference type="Rhea" id="RHEA:19934"/>
    </physiologicalReaction>
</comment>
<comment type="catalytic activity">
    <reaction evidence="28">
        <text>glycerol 2-phosphate + H2O = glycerol + phosphate</text>
        <dbReference type="Rhea" id="RHEA:13105"/>
        <dbReference type="ChEBI" id="CHEBI:15377"/>
        <dbReference type="ChEBI" id="CHEBI:17754"/>
        <dbReference type="ChEBI" id="CHEBI:43474"/>
        <dbReference type="ChEBI" id="CHEBI:58083"/>
    </reaction>
    <physiologicalReaction direction="left-to-right" evidence="28">
        <dbReference type="Rhea" id="RHEA:13106"/>
    </physiologicalReaction>
</comment>
<feature type="binding site" evidence="30">
    <location>
        <position position="349"/>
    </location>
    <ligand>
        <name>Mg(2+)</name>
        <dbReference type="ChEBI" id="CHEBI:18420"/>
        <label>1</label>
        <note>catalytic</note>
    </ligand>
</feature>
<evidence type="ECO:0000313" key="31">
    <source>
        <dbReference type="EMBL" id="KPP69503.1"/>
    </source>
</evidence>
<comment type="catalytic activity">
    <reaction evidence="23">
        <text>adenosine 2'-phosphate + H2O = adenosine + phosphate</text>
        <dbReference type="Rhea" id="RHEA:37343"/>
        <dbReference type="ChEBI" id="CHEBI:15377"/>
        <dbReference type="ChEBI" id="CHEBI:16335"/>
        <dbReference type="ChEBI" id="CHEBI:43474"/>
        <dbReference type="ChEBI" id="CHEBI:77740"/>
    </reaction>
    <physiologicalReaction direction="left-to-right" evidence="23">
        <dbReference type="Rhea" id="RHEA:37344"/>
    </physiologicalReaction>
</comment>
<name>A0A0P7UI52_SCLFO</name>
<dbReference type="GO" id="GO:0046872">
    <property type="term" value="F:metal ion binding"/>
    <property type="evidence" value="ECO:0007669"/>
    <property type="project" value="UniProtKB-KW"/>
</dbReference>
<comment type="pathway">
    <text evidence="3">Polyol metabolism; myo-inositol biosynthesis; myo-inositol from D-glucose 6-phosphate: step 2/2.</text>
</comment>
<comment type="catalytic activity">
    <reaction evidence="29">
        <text>1D-myo-inositol 6-phosphate + H2O = myo-inositol + phosphate</text>
        <dbReference type="Rhea" id="RHEA:44160"/>
        <dbReference type="ChEBI" id="CHEBI:15377"/>
        <dbReference type="ChEBI" id="CHEBI:17268"/>
        <dbReference type="ChEBI" id="CHEBI:43474"/>
        <dbReference type="ChEBI" id="CHEBI:64841"/>
        <dbReference type="EC" id="3.1.3.25"/>
    </reaction>
    <physiologicalReaction direction="left-to-right" evidence="29">
        <dbReference type="Rhea" id="RHEA:44161"/>
    </physiologicalReaction>
</comment>
<evidence type="ECO:0000256" key="16">
    <source>
        <dbReference type="ARBA" id="ARBA00049863"/>
    </source>
</evidence>
<dbReference type="PRINTS" id="PR00378">
    <property type="entry name" value="LIIMPHPHTASE"/>
</dbReference>
<dbReference type="GO" id="GO:0046854">
    <property type="term" value="P:phosphatidylinositol phosphate biosynthetic process"/>
    <property type="evidence" value="ECO:0007669"/>
    <property type="project" value="InterPro"/>
</dbReference>
<evidence type="ECO:0000256" key="20">
    <source>
        <dbReference type="ARBA" id="ARBA00049888"/>
    </source>
</evidence>
<dbReference type="FunFam" id="3.30.540.10:FF:000004">
    <property type="entry name" value="Inositol-1-monophosphatase"/>
    <property type="match status" value="2"/>
</dbReference>
<comment type="catalytic activity">
    <reaction evidence="19">
        <text>1D-myo-inositol 1-phosphate + H2O = myo-inositol + phosphate</text>
        <dbReference type="Rhea" id="RHEA:27670"/>
        <dbReference type="ChEBI" id="CHEBI:15377"/>
        <dbReference type="ChEBI" id="CHEBI:17268"/>
        <dbReference type="ChEBI" id="CHEBI:43474"/>
        <dbReference type="ChEBI" id="CHEBI:58433"/>
        <dbReference type="EC" id="3.1.3.25"/>
    </reaction>
    <physiologicalReaction direction="left-to-right" evidence="19">
        <dbReference type="Rhea" id="RHEA:27671"/>
    </physiologicalReaction>
</comment>
<comment type="subcellular location">
    <subcellularLocation>
        <location evidence="2">Cytoplasm</location>
    </subcellularLocation>
</comment>
<evidence type="ECO:0000256" key="4">
    <source>
        <dbReference type="ARBA" id="ARBA00009759"/>
    </source>
</evidence>
<dbReference type="PANTHER" id="PTHR20854:SF26">
    <property type="entry name" value="INOSITOL MONOPHOSPHATASE 1"/>
    <property type="match status" value="1"/>
</dbReference>
<dbReference type="FunFam" id="3.40.190.80:FF:000002">
    <property type="entry name" value="Inositol-1-monophosphatase"/>
    <property type="match status" value="2"/>
</dbReference>
<reference evidence="31 32" key="1">
    <citation type="submission" date="2015-08" db="EMBL/GenBank/DDBJ databases">
        <title>The genome of the Asian arowana (Scleropages formosus).</title>
        <authorList>
            <person name="Tan M.H."/>
            <person name="Gan H.M."/>
            <person name="Croft L.J."/>
            <person name="Austin C.M."/>
        </authorList>
    </citation>
    <scope>NUCLEOTIDE SEQUENCE [LARGE SCALE GENOMIC DNA]</scope>
    <source>
        <strain evidence="31">Aro1</strain>
    </source>
</reference>
<dbReference type="Gene3D" id="3.40.190.80">
    <property type="match status" value="2"/>
</dbReference>
<evidence type="ECO:0000313" key="32">
    <source>
        <dbReference type="Proteomes" id="UP000034805"/>
    </source>
</evidence>
<evidence type="ECO:0000256" key="14">
    <source>
        <dbReference type="ARBA" id="ARBA00042948"/>
    </source>
</evidence>
<evidence type="ECO:0000256" key="18">
    <source>
        <dbReference type="ARBA" id="ARBA00049868"/>
    </source>
</evidence>
<evidence type="ECO:0000256" key="26">
    <source>
        <dbReference type="ARBA" id="ARBA00049917"/>
    </source>
</evidence>
<comment type="catalytic activity">
    <reaction evidence="17">
        <text>1D-myo-inositol 5-phosphate + H2O = myo-inositol + phosphate</text>
        <dbReference type="Rhea" id="RHEA:44156"/>
        <dbReference type="ChEBI" id="CHEBI:15377"/>
        <dbReference type="ChEBI" id="CHEBI:17268"/>
        <dbReference type="ChEBI" id="CHEBI:43474"/>
        <dbReference type="ChEBI" id="CHEBI:84141"/>
        <dbReference type="EC" id="3.1.3.25"/>
    </reaction>
    <physiologicalReaction direction="left-to-right" evidence="17">
        <dbReference type="Rhea" id="RHEA:44157"/>
    </physiologicalReaction>
</comment>
<comment type="cofactor">
    <cofactor evidence="1 30">
        <name>Mg(2+)</name>
        <dbReference type="ChEBI" id="CHEBI:18420"/>
    </cofactor>
</comment>
<dbReference type="Gene3D" id="3.30.540.10">
    <property type="entry name" value="Fructose-1,6-Bisphosphatase, subunit A, domain 1"/>
    <property type="match status" value="2"/>
</dbReference>
<dbReference type="InterPro" id="IPR020552">
    <property type="entry name" value="Inositol_monoPase_Li-sen"/>
</dbReference>
<dbReference type="Pfam" id="PF00459">
    <property type="entry name" value="Inositol_P"/>
    <property type="match status" value="2"/>
</dbReference>
<feature type="binding site" evidence="30">
    <location>
        <position position="346"/>
    </location>
    <ligand>
        <name>Mg(2+)</name>
        <dbReference type="ChEBI" id="CHEBI:18420"/>
        <label>1</label>
        <note>catalytic</note>
    </ligand>
</feature>
<comment type="catalytic activity">
    <reaction evidence="21">
        <text>alpha-D-galactose 1-phosphate + H2O = D-galactose + phosphate</text>
        <dbReference type="Rhea" id="RHEA:29315"/>
        <dbReference type="ChEBI" id="CHEBI:4139"/>
        <dbReference type="ChEBI" id="CHEBI:15377"/>
        <dbReference type="ChEBI" id="CHEBI:43474"/>
        <dbReference type="ChEBI" id="CHEBI:58336"/>
        <dbReference type="EC" id="3.1.3.94"/>
    </reaction>
    <physiologicalReaction direction="left-to-right" evidence="21">
        <dbReference type="Rhea" id="RHEA:29316"/>
    </physiologicalReaction>
</comment>
<dbReference type="GO" id="GO:0008934">
    <property type="term" value="F:inositol monophosphate 1-phosphatase activity"/>
    <property type="evidence" value="ECO:0007669"/>
    <property type="project" value="InterPro"/>
</dbReference>
<dbReference type="PROSITE" id="PS00630">
    <property type="entry name" value="IMP_2"/>
    <property type="match status" value="2"/>
</dbReference>
<comment type="catalytic activity">
    <reaction evidence="20">
        <text>D-glucose 6-phosphate + H2O = D-glucose + phosphate</text>
        <dbReference type="Rhea" id="RHEA:16689"/>
        <dbReference type="ChEBI" id="CHEBI:4167"/>
        <dbReference type="ChEBI" id="CHEBI:15377"/>
        <dbReference type="ChEBI" id="CHEBI:43474"/>
        <dbReference type="ChEBI" id="CHEBI:61548"/>
    </reaction>
    <physiologicalReaction direction="left-to-right" evidence="20">
        <dbReference type="Rhea" id="RHEA:16690"/>
    </physiologicalReaction>
</comment>
<dbReference type="InterPro" id="IPR020583">
    <property type="entry name" value="Inositol_monoP_metal-BS"/>
</dbReference>
<dbReference type="PRINTS" id="PR00377">
    <property type="entry name" value="IMPHPHTASES"/>
</dbReference>
<evidence type="ECO:0000256" key="11">
    <source>
        <dbReference type="ARBA" id="ARBA00022842"/>
    </source>
</evidence>
<dbReference type="GO" id="GO:0005737">
    <property type="term" value="C:cytoplasm"/>
    <property type="evidence" value="ECO:0007669"/>
    <property type="project" value="UniProtKB-SubCell"/>
</dbReference>
<comment type="similarity">
    <text evidence="4">Belongs to the inositol monophosphatase superfamily.</text>
</comment>
<evidence type="ECO:0000256" key="2">
    <source>
        <dbReference type="ARBA" id="ARBA00004496"/>
    </source>
</evidence>
<evidence type="ECO:0000256" key="29">
    <source>
        <dbReference type="ARBA" id="ARBA00049927"/>
    </source>
</evidence>
<dbReference type="Proteomes" id="UP000034805">
    <property type="component" value="Unassembled WGS sequence"/>
</dbReference>
<evidence type="ECO:0000256" key="13">
    <source>
        <dbReference type="ARBA" id="ARBA00040281"/>
    </source>
</evidence>
<dbReference type="GO" id="GO:0006021">
    <property type="term" value="P:inositol biosynthetic process"/>
    <property type="evidence" value="ECO:0007669"/>
    <property type="project" value="UniProtKB-UniPathway"/>
</dbReference>
<evidence type="ECO:0000256" key="23">
    <source>
        <dbReference type="ARBA" id="ARBA00049898"/>
    </source>
</evidence>
<evidence type="ECO:0000256" key="21">
    <source>
        <dbReference type="ARBA" id="ARBA00049894"/>
    </source>
</evidence>
<comment type="catalytic activity">
    <reaction evidence="18">
        <text>beta-D-fructose 1-phosphate + H2O = D-fructose + phosphate</text>
        <dbReference type="Rhea" id="RHEA:35603"/>
        <dbReference type="ChEBI" id="CHEBI:15377"/>
        <dbReference type="ChEBI" id="CHEBI:37721"/>
        <dbReference type="ChEBI" id="CHEBI:43474"/>
        <dbReference type="ChEBI" id="CHEBI:138881"/>
    </reaction>
    <physiologicalReaction direction="left-to-right" evidence="18">
        <dbReference type="Rhea" id="RHEA:35604"/>
    </physiologicalReaction>
</comment>
<dbReference type="CDD" id="cd01639">
    <property type="entry name" value="IMPase"/>
    <property type="match status" value="2"/>
</dbReference>
<evidence type="ECO:0000256" key="5">
    <source>
        <dbReference type="ARBA" id="ARBA00011738"/>
    </source>
</evidence>
<comment type="catalytic activity">
    <reaction evidence="16">
        <text>1D-myo-inositol 4-phosphate + H2O = myo-inositol + phosphate</text>
        <dbReference type="Rhea" id="RHEA:30735"/>
        <dbReference type="ChEBI" id="CHEBI:15377"/>
        <dbReference type="ChEBI" id="CHEBI:17268"/>
        <dbReference type="ChEBI" id="CHEBI:43474"/>
        <dbReference type="ChEBI" id="CHEBI:58469"/>
        <dbReference type="EC" id="3.1.3.25"/>
    </reaction>
    <physiologicalReaction direction="left-to-right" evidence="16">
        <dbReference type="Rhea" id="RHEA:30736"/>
    </physiologicalReaction>
</comment>
<evidence type="ECO:0000256" key="6">
    <source>
        <dbReference type="ARBA" id="ARBA00013106"/>
    </source>
</evidence>
<organism evidence="31 32">
    <name type="scientific">Scleropages formosus</name>
    <name type="common">Asian bonytongue</name>
    <name type="synonym">Osteoglossum formosum</name>
    <dbReference type="NCBI Taxonomy" id="113540"/>
    <lineage>
        <taxon>Eukaryota</taxon>
        <taxon>Metazoa</taxon>
        <taxon>Chordata</taxon>
        <taxon>Craniata</taxon>
        <taxon>Vertebrata</taxon>
        <taxon>Euteleostomi</taxon>
        <taxon>Actinopterygii</taxon>
        <taxon>Neopterygii</taxon>
        <taxon>Teleostei</taxon>
        <taxon>Osteoglossocephala</taxon>
        <taxon>Osteoglossomorpha</taxon>
        <taxon>Osteoglossiformes</taxon>
        <taxon>Osteoglossidae</taxon>
        <taxon>Scleropages</taxon>
    </lineage>
</organism>
<dbReference type="EMBL" id="JARO02003923">
    <property type="protein sequence ID" value="KPP69503.1"/>
    <property type="molecule type" value="Genomic_DNA"/>
</dbReference>
<dbReference type="InterPro" id="IPR000760">
    <property type="entry name" value="Inositol_monophosphatase-like"/>
</dbReference>
<evidence type="ECO:0000256" key="8">
    <source>
        <dbReference type="ARBA" id="ARBA00022671"/>
    </source>
</evidence>
<comment type="subunit">
    <text evidence="5">Homodimer.</text>
</comment>
<sequence>MMVVLDAFEAQKVVSLKTSPADLVTETDQGVENLLISAIKEKYPTHKFIGEESVAAGASPVLTDSPTWIIDPIDGTTNFVHRFPFVAISIAFAVNKQTEFGIVYSCMEDKLYRAQRGKGAFCNDIPLRTSGLEDITKALVVTEIGTERDDLSLSTLTSNIYRLLKIPIHGPRSGSIRAVGTAAVDMCLVASAGADAYYHVGMHCWDIAASALIVSEAGGVVHDISGGKFALMSRRVIAASSRTVARGIAQHIHLHSMADPWQDAMDLAVAVAREAGAVIRDALQNDMMIMCKSSSVDLVTKTDQKVEELIISSIKQKFPTHSFIGEESVAAGHLCALTDNPTWIIDPVDGTTNFVHRFPFVAVSIGFAVKKELVFGVVYSSVEDKMYTGRKGKGAFCNGQPLQVSDQTDIKQSLVVSEFGSNRDPEVVDKILTTMQKILCIPVHGVRSIGTAATNMCLVASGSAEAYYEIGVHCWDIAAASVIVMEAGGVLMDVEGGPLDLMSRRVVAANNSTIAEQIVKEIKVFPAERDDTSCGDTH</sequence>
<keyword evidence="8" id="KW-0452">Lithium</keyword>
<keyword evidence="7" id="KW-0963">Cytoplasm</keyword>
<keyword evidence="11 30" id="KW-0460">Magnesium</keyword>
<evidence type="ECO:0000256" key="7">
    <source>
        <dbReference type="ARBA" id="ARBA00022490"/>
    </source>
</evidence>
<comment type="catalytic activity">
    <reaction evidence="24">
        <text>scyllo-inositol 1-phosphate + H2O = scyllo-inositol + phosphate</text>
        <dbReference type="Rhea" id="RHEA:82131"/>
        <dbReference type="ChEBI" id="CHEBI:10642"/>
        <dbReference type="ChEBI" id="CHEBI:15377"/>
        <dbReference type="ChEBI" id="CHEBI:43474"/>
        <dbReference type="ChEBI" id="CHEBI:232087"/>
    </reaction>
    <physiologicalReaction direction="left-to-right" evidence="24">
        <dbReference type="Rhea" id="RHEA:82132"/>
    </physiologicalReaction>
</comment>
<gene>
    <name evidence="31" type="ORF">Z043_111735</name>
</gene>
<dbReference type="EC" id="3.1.3.94" evidence="12"/>
<feature type="binding site" evidence="30">
    <location>
        <position position="476"/>
    </location>
    <ligand>
        <name>Mg(2+)</name>
        <dbReference type="ChEBI" id="CHEBI:18420"/>
        <label>1</label>
        <note>catalytic</note>
    </ligand>
</feature>
<protein>
    <recommendedName>
        <fullName evidence="13">Inositol monophosphatase 1</fullName>
        <ecNumber evidence="6">3.1.3.25</ecNumber>
        <ecNumber evidence="12">3.1.3.94</ecNumber>
    </recommendedName>
    <alternativeName>
        <fullName evidence="15">D-galactose 1-phosphate phosphatase</fullName>
    </alternativeName>
    <alternativeName>
        <fullName evidence="14">Inositol-1(or 4)-monophosphatase 1</fullName>
    </alternativeName>
</protein>
<evidence type="ECO:0000256" key="28">
    <source>
        <dbReference type="ARBA" id="ARBA00049925"/>
    </source>
</evidence>
<accession>A0A0P7UI52</accession>
<evidence type="ECO:0000256" key="1">
    <source>
        <dbReference type="ARBA" id="ARBA00001946"/>
    </source>
</evidence>
<evidence type="ECO:0000256" key="25">
    <source>
        <dbReference type="ARBA" id="ARBA00049907"/>
    </source>
</evidence>
<evidence type="ECO:0000256" key="10">
    <source>
        <dbReference type="ARBA" id="ARBA00022801"/>
    </source>
</evidence>
<evidence type="ECO:0000256" key="22">
    <source>
        <dbReference type="ARBA" id="ARBA00049895"/>
    </source>
</evidence>
<evidence type="ECO:0000256" key="24">
    <source>
        <dbReference type="ARBA" id="ARBA00049900"/>
    </source>
</evidence>
<evidence type="ECO:0000256" key="19">
    <source>
        <dbReference type="ARBA" id="ARBA00049879"/>
    </source>
</evidence>
<comment type="caution">
    <text evidence="31">The sequence shown here is derived from an EMBL/GenBank/DDBJ whole genome shotgun (WGS) entry which is preliminary data.</text>
</comment>
<evidence type="ECO:0000256" key="15">
    <source>
        <dbReference type="ARBA" id="ARBA00043003"/>
    </source>
</evidence>
<evidence type="ECO:0000256" key="12">
    <source>
        <dbReference type="ARBA" id="ARBA00038952"/>
    </source>
</evidence>
<keyword evidence="10" id="KW-0378">Hydrolase</keyword>
<feature type="binding site" evidence="30">
    <location>
        <position position="326"/>
    </location>
    <ligand>
        <name>Mg(2+)</name>
        <dbReference type="ChEBI" id="CHEBI:18420"/>
        <label>1</label>
        <note>catalytic</note>
    </ligand>
</feature>
<evidence type="ECO:0000256" key="27">
    <source>
        <dbReference type="ARBA" id="ARBA00049919"/>
    </source>
</evidence>
<proteinExistence type="inferred from homology"/>
<comment type="catalytic activity">
    <reaction evidence="25">
        <text>a myo-inositol phosphate + H2O = myo-inositol + phosphate</text>
        <dbReference type="Rhea" id="RHEA:24056"/>
        <dbReference type="ChEBI" id="CHEBI:15377"/>
        <dbReference type="ChEBI" id="CHEBI:17268"/>
        <dbReference type="ChEBI" id="CHEBI:43474"/>
        <dbReference type="ChEBI" id="CHEBI:84139"/>
        <dbReference type="EC" id="3.1.3.25"/>
    </reaction>
    <physiologicalReaction direction="left-to-right" evidence="25">
        <dbReference type="Rhea" id="RHEA:24057"/>
    </physiologicalReaction>
</comment>
<dbReference type="STRING" id="113540.ENSSFOP00015051181"/>
<dbReference type="AlphaFoldDB" id="A0A0P7UI52"/>
<evidence type="ECO:0000256" key="9">
    <source>
        <dbReference type="ARBA" id="ARBA00022723"/>
    </source>
</evidence>
<dbReference type="PROSITE" id="PS00629">
    <property type="entry name" value="IMP_1"/>
    <property type="match status" value="2"/>
</dbReference>
<dbReference type="UniPathway" id="UPA00823">
    <property type="reaction ID" value="UER00788"/>
</dbReference>
<dbReference type="SUPFAM" id="SSF56655">
    <property type="entry name" value="Carbohydrate phosphatase"/>
    <property type="match status" value="2"/>
</dbReference>
<dbReference type="InterPro" id="IPR033942">
    <property type="entry name" value="IMPase"/>
</dbReference>
<evidence type="ECO:0000256" key="30">
    <source>
        <dbReference type="PIRSR" id="PIRSR600760-2"/>
    </source>
</evidence>
<evidence type="ECO:0000256" key="17">
    <source>
        <dbReference type="ARBA" id="ARBA00049866"/>
    </source>
</evidence>
<comment type="catalytic activity">
    <reaction evidence="26">
        <text>1D-myo-inositol 3-phosphate + H2O = myo-inositol + phosphate</text>
        <dbReference type="Rhea" id="RHEA:30739"/>
        <dbReference type="ChEBI" id="CHEBI:15377"/>
        <dbReference type="ChEBI" id="CHEBI:17268"/>
        <dbReference type="ChEBI" id="CHEBI:43474"/>
        <dbReference type="ChEBI" id="CHEBI:58401"/>
        <dbReference type="EC" id="3.1.3.25"/>
    </reaction>
    <physiologicalReaction direction="left-to-right" evidence="26">
        <dbReference type="Rhea" id="RHEA:30740"/>
    </physiologicalReaction>
</comment>
<dbReference type="PANTHER" id="PTHR20854">
    <property type="entry name" value="INOSITOL MONOPHOSPHATASE"/>
    <property type="match status" value="1"/>
</dbReference>
<keyword evidence="9 30" id="KW-0479">Metal-binding</keyword>
<dbReference type="GO" id="GO:0007165">
    <property type="term" value="P:signal transduction"/>
    <property type="evidence" value="ECO:0007669"/>
    <property type="project" value="TreeGrafter"/>
</dbReference>
<dbReference type="EC" id="3.1.3.25" evidence="6"/>
<comment type="catalytic activity">
    <reaction evidence="22">
        <text>1D-myo-inositol 2-phosphate + H2O = myo-inositol + phosphate</text>
        <dbReference type="Rhea" id="RHEA:44152"/>
        <dbReference type="ChEBI" id="CHEBI:15377"/>
        <dbReference type="ChEBI" id="CHEBI:17268"/>
        <dbReference type="ChEBI" id="CHEBI:43474"/>
        <dbReference type="ChEBI" id="CHEBI:84142"/>
        <dbReference type="EC" id="3.1.3.25"/>
    </reaction>
    <physiologicalReaction direction="left-to-right" evidence="22">
        <dbReference type="Rhea" id="RHEA:44153"/>
    </physiologicalReaction>
</comment>
<evidence type="ECO:0000256" key="3">
    <source>
        <dbReference type="ARBA" id="ARBA00005152"/>
    </source>
</evidence>
<dbReference type="InterPro" id="IPR020550">
    <property type="entry name" value="Inositol_monophosphatase_CS"/>
</dbReference>